<comment type="caution">
    <text evidence="2">The sequence shown here is derived from an EMBL/GenBank/DDBJ whole genome shotgun (WGS) entry which is preliminary data.</text>
</comment>
<keyword evidence="3" id="KW-1185">Reference proteome</keyword>
<evidence type="ECO:0000313" key="3">
    <source>
        <dbReference type="Proteomes" id="UP001165460"/>
    </source>
</evidence>
<protein>
    <submittedName>
        <fullName evidence="2">Uncharacterized protein</fullName>
    </submittedName>
</protein>
<sequence length="330" mass="38720">MKEVYIAVSSNSRELYKADVYRILAKPENAIEHFRYQDQWIGDLDSKTRGKLIGKEVILVFKHLQNGKTLEYIPIRKGEIIDFEYNTETEIYHYYFKLGKFCDLTNLAKIQFNDNIFFFKTKAISKDEIWRKIIEKISLAFTNHFFYKIEGVTDNKGRNIALNTDKSNHSYYYTLRHGNSYTLNLIVANKNESKNTLTIESSSNDVSIIITDNYFISVPFDKLRIPITTKSLDSFEERSFFSFYIKNEKNEEIKEYENHIHVLKKMKKYKPALFGVLSSLLIASTWLLKDKTASIENLFCWKCGFDFFASLYILSILTCSGILYALFNKK</sequence>
<gene>
    <name evidence="2" type="ORF">MMF97_03905</name>
</gene>
<evidence type="ECO:0000256" key="1">
    <source>
        <dbReference type="SAM" id="Phobius"/>
    </source>
</evidence>
<keyword evidence="1" id="KW-1133">Transmembrane helix</keyword>
<organism evidence="2 3">
    <name type="scientific">Pedobacter montanisoli</name>
    <dbReference type="NCBI Taxonomy" id="2923277"/>
    <lineage>
        <taxon>Bacteria</taxon>
        <taxon>Pseudomonadati</taxon>
        <taxon>Bacteroidota</taxon>
        <taxon>Sphingobacteriia</taxon>
        <taxon>Sphingobacteriales</taxon>
        <taxon>Sphingobacteriaceae</taxon>
        <taxon>Pedobacter</taxon>
    </lineage>
</organism>
<keyword evidence="1" id="KW-0472">Membrane</keyword>
<accession>A0ABS9ZTC8</accession>
<feature type="transmembrane region" description="Helical" evidence="1">
    <location>
        <begin position="308"/>
        <end position="327"/>
    </location>
</feature>
<evidence type="ECO:0000313" key="2">
    <source>
        <dbReference type="EMBL" id="MCJ0741845.1"/>
    </source>
</evidence>
<dbReference type="RefSeq" id="WP_243359371.1">
    <property type="nucleotide sequence ID" value="NZ_JALGBH010000001.1"/>
</dbReference>
<reference evidence="2" key="1">
    <citation type="submission" date="2022-03" db="EMBL/GenBank/DDBJ databases">
        <authorList>
            <person name="Woo C.Y."/>
        </authorList>
    </citation>
    <scope>NUCLEOTIDE SEQUENCE</scope>
    <source>
        <strain evidence="2">CYS-01</strain>
    </source>
</reference>
<name>A0ABS9ZTC8_9SPHI</name>
<feature type="transmembrane region" description="Helical" evidence="1">
    <location>
        <begin position="271"/>
        <end position="288"/>
    </location>
</feature>
<proteinExistence type="predicted"/>
<keyword evidence="1" id="KW-0812">Transmembrane</keyword>
<dbReference type="EMBL" id="JALGBH010000001">
    <property type="protein sequence ID" value="MCJ0741845.1"/>
    <property type="molecule type" value="Genomic_DNA"/>
</dbReference>
<dbReference type="Proteomes" id="UP001165460">
    <property type="component" value="Unassembled WGS sequence"/>
</dbReference>